<reference evidence="3 4" key="1">
    <citation type="journal article" date="2019" name="Environ. Microbiol.">
        <title>Species interactions and distinct microbial communities in high Arctic permafrost affected cryosols are associated with the CH4 and CO2 gas fluxes.</title>
        <authorList>
            <person name="Altshuler I."/>
            <person name="Hamel J."/>
            <person name="Turney S."/>
            <person name="Magnuson E."/>
            <person name="Levesque R."/>
            <person name="Greer C."/>
            <person name="Whyte L.G."/>
        </authorList>
    </citation>
    <scope>NUCLEOTIDE SEQUENCE [LARGE SCALE GENOMIC DNA]</scope>
    <source>
        <strain evidence="3 4">42</strain>
    </source>
</reference>
<dbReference type="EC" id="3.6.1.57" evidence="3"/>
<keyword evidence="3" id="KW-0378">Hydrolase</keyword>
<sequence length="326" mass="37856">MKRVVFRADGNSQIGYGHFIRSLGLAALINKEFNCVYATQTPTVYQLNEIKKICNHVIELSDSDKHYEEFLNFLNVGDIVVLDNYFFNSEYQIKIRKRGCKLIYIDDHNDKDYVCDVLINNIPGFPYESFKKEDYTKLCLGTDYALLREDFFNPKYRIIKKKPHTIFMSFGGADFFNISEKIMTFLEEMNLFSEIHLLIGDAYRFFPSLEKFHNLKIHKNINANEVATLIATSDICIVPASSLLNEAASIGSKILLGFFAENQVQPYNYFVDNDLAIGVGDYRTLNFNLFKEKVEEVIKSSFLIENQKKVYTYQQCTNLKKVFYDL</sequence>
<evidence type="ECO:0000313" key="4">
    <source>
        <dbReference type="Proteomes" id="UP000319700"/>
    </source>
</evidence>
<dbReference type="AlphaFoldDB" id="A0A502EQJ7"/>
<name>A0A502EQJ7_9FLAO</name>
<keyword evidence="4" id="KW-1185">Reference proteome</keyword>
<protein>
    <submittedName>
        <fullName evidence="3">UDP-2,4-diacetamido-2,4, 6-trideoxy-beta-L-altropyranose hydrolase</fullName>
        <ecNumber evidence="3">3.6.1.57</ecNumber>
    </submittedName>
</protein>
<gene>
    <name evidence="3" type="primary">pseG</name>
    <name evidence="3" type="ORF">EAH81_12350</name>
</gene>
<comment type="caution">
    <text evidence="3">The sequence shown here is derived from an EMBL/GenBank/DDBJ whole genome shotgun (WGS) entry which is preliminary data.</text>
</comment>
<feature type="binding site" evidence="2">
    <location>
        <position position="148"/>
    </location>
    <ligand>
        <name>substrate</name>
    </ligand>
</feature>
<feature type="active site" description="Proton acceptor" evidence="1">
    <location>
        <position position="18"/>
    </location>
</feature>
<evidence type="ECO:0000313" key="3">
    <source>
        <dbReference type="EMBL" id="TPG40085.1"/>
    </source>
</evidence>
<organism evidence="3 4">
    <name type="scientific">Flavobacterium pectinovorum</name>
    <dbReference type="NCBI Taxonomy" id="29533"/>
    <lineage>
        <taxon>Bacteria</taxon>
        <taxon>Pseudomonadati</taxon>
        <taxon>Bacteroidota</taxon>
        <taxon>Flavobacteriia</taxon>
        <taxon>Flavobacteriales</taxon>
        <taxon>Flavobacteriaceae</taxon>
        <taxon>Flavobacterium</taxon>
    </lineage>
</organism>
<dbReference type="GO" id="GO:0016787">
    <property type="term" value="F:hydrolase activity"/>
    <property type="evidence" value="ECO:0007669"/>
    <property type="project" value="UniProtKB-KW"/>
</dbReference>
<evidence type="ECO:0000256" key="1">
    <source>
        <dbReference type="PIRSR" id="PIRSR620023-1"/>
    </source>
</evidence>
<dbReference type="OrthoDB" id="6290225at2"/>
<dbReference type="Proteomes" id="UP000319700">
    <property type="component" value="Unassembled WGS sequence"/>
</dbReference>
<dbReference type="InterPro" id="IPR020023">
    <property type="entry name" value="PseG"/>
</dbReference>
<evidence type="ECO:0000256" key="2">
    <source>
        <dbReference type="PIRSR" id="PIRSR620023-2"/>
    </source>
</evidence>
<accession>A0A502EQJ7</accession>
<dbReference type="Gene3D" id="3.40.50.2000">
    <property type="entry name" value="Glycogen Phosphorylase B"/>
    <property type="match status" value="1"/>
</dbReference>
<dbReference type="RefSeq" id="WP_140507331.1">
    <property type="nucleotide sequence ID" value="NZ_RCZH01000007.1"/>
</dbReference>
<feature type="binding site" evidence="2">
    <location>
        <begin position="241"/>
        <end position="242"/>
    </location>
    <ligand>
        <name>substrate</name>
    </ligand>
</feature>
<dbReference type="Gene3D" id="3.40.50.11190">
    <property type="match status" value="1"/>
</dbReference>
<proteinExistence type="predicted"/>
<dbReference type="EMBL" id="RCZH01000007">
    <property type="protein sequence ID" value="TPG40085.1"/>
    <property type="molecule type" value="Genomic_DNA"/>
</dbReference>
<feature type="binding site" evidence="2">
    <location>
        <position position="246"/>
    </location>
    <ligand>
        <name>substrate</name>
    </ligand>
</feature>
<dbReference type="NCBIfam" id="TIGR03590">
    <property type="entry name" value="PseG"/>
    <property type="match status" value="1"/>
</dbReference>